<dbReference type="VEuPathDB" id="FungiDB:KRP22_7630"/>
<dbReference type="HOGENOM" id="CLU_600628_0_0_1"/>
<keyword evidence="1" id="KW-0812">Transmembrane</keyword>
<feature type="transmembrane region" description="Helical" evidence="1">
    <location>
        <begin position="163"/>
        <end position="186"/>
    </location>
</feature>
<reference evidence="2" key="2">
    <citation type="submission" date="2015-06" db="UniProtKB">
        <authorList>
            <consortium name="EnsemblProtists"/>
        </authorList>
    </citation>
    <scope>IDENTIFICATION</scope>
    <source>
        <strain evidence="2">Pr102</strain>
    </source>
</reference>
<proteinExistence type="predicted"/>
<evidence type="ECO:0008006" key="4">
    <source>
        <dbReference type="Google" id="ProtNLM"/>
    </source>
</evidence>
<evidence type="ECO:0000256" key="1">
    <source>
        <dbReference type="SAM" id="Phobius"/>
    </source>
</evidence>
<feature type="transmembrane region" description="Helical" evidence="1">
    <location>
        <begin position="132"/>
        <end position="157"/>
    </location>
</feature>
<dbReference type="AlphaFoldDB" id="H3H8E0"/>
<evidence type="ECO:0000313" key="2">
    <source>
        <dbReference type="EnsemblProtists" id="Phyra87057"/>
    </source>
</evidence>
<dbReference type="EMBL" id="DS567399">
    <property type="status" value="NOT_ANNOTATED_CDS"/>
    <property type="molecule type" value="Genomic_DNA"/>
</dbReference>
<evidence type="ECO:0000313" key="3">
    <source>
        <dbReference type="Proteomes" id="UP000005238"/>
    </source>
</evidence>
<feature type="transmembrane region" description="Helical" evidence="1">
    <location>
        <begin position="64"/>
        <end position="88"/>
    </location>
</feature>
<name>H3H8E0_PHYRM</name>
<dbReference type="Proteomes" id="UP000005238">
    <property type="component" value="Unassembled WGS sequence"/>
</dbReference>
<sequence length="456" mass="49000">MCSPATTAADDICQVWLELKTNADTVVAVVVAATADVAVVAATADMAVVAATADMAVVAATADVALLAAMVDMAFQAATAAVAVVLALVDVVAATADVALQAATAAVAVVLALVDVEAVTVDMVLLAATADVALQAATAAVAVVAAMADVVLLLAMMDMVVSVAAVNVTLVVVIVAVVAASADVAVMKDVAMEWRCSWDATSHNSGQTPDSLHRTQPARTPPIMLQEVYMNKLVAFTPERETWMKSKLYRPIGPAYIVGRVCRRPMRGKFASLFEIRWLDTQFQNAVEHVSVGCVQSGVENYKELTRLKDNPDWQGLVTGDADDDIDVDDDDNLQVVEEYREFDPGVLLPANMEEVEAIRNLRFEPNGEVDAPTDLYQLADGSTKTTLLPQYKHLFEHSATSSFFAYLPLYFWRQVLFETNKYAIVHDIKIGAPFTLAELMAFLGIMFYMALNDKA</sequence>
<feature type="transmembrane region" description="Helical" evidence="1">
    <location>
        <begin position="100"/>
        <end position="120"/>
    </location>
</feature>
<keyword evidence="1" id="KW-1133">Transmembrane helix</keyword>
<accession>H3H8E0</accession>
<feature type="transmembrane region" description="Helical" evidence="1">
    <location>
        <begin position="433"/>
        <end position="452"/>
    </location>
</feature>
<keyword evidence="1" id="KW-0472">Membrane</keyword>
<reference evidence="3" key="1">
    <citation type="journal article" date="2006" name="Science">
        <title>Phytophthora genome sequences uncover evolutionary origins and mechanisms of pathogenesis.</title>
        <authorList>
            <person name="Tyler B.M."/>
            <person name="Tripathy S."/>
            <person name="Zhang X."/>
            <person name="Dehal P."/>
            <person name="Jiang R.H."/>
            <person name="Aerts A."/>
            <person name="Arredondo F.D."/>
            <person name="Baxter L."/>
            <person name="Bensasson D."/>
            <person name="Beynon J.L."/>
            <person name="Chapman J."/>
            <person name="Damasceno C.M."/>
            <person name="Dorrance A.E."/>
            <person name="Dou D."/>
            <person name="Dickerman A.W."/>
            <person name="Dubchak I.L."/>
            <person name="Garbelotto M."/>
            <person name="Gijzen M."/>
            <person name="Gordon S.G."/>
            <person name="Govers F."/>
            <person name="Grunwald N.J."/>
            <person name="Huang W."/>
            <person name="Ivors K.L."/>
            <person name="Jones R.W."/>
            <person name="Kamoun S."/>
            <person name="Krampis K."/>
            <person name="Lamour K.H."/>
            <person name="Lee M.K."/>
            <person name="McDonald W.H."/>
            <person name="Medina M."/>
            <person name="Meijer H.J."/>
            <person name="Nordberg E.K."/>
            <person name="Maclean D.J."/>
            <person name="Ospina-Giraldo M.D."/>
            <person name="Morris P.F."/>
            <person name="Phuntumart V."/>
            <person name="Putnam N.H."/>
            <person name="Rash S."/>
            <person name="Rose J.K."/>
            <person name="Sakihama Y."/>
            <person name="Salamov A.A."/>
            <person name="Savidor A."/>
            <person name="Scheuring C.F."/>
            <person name="Smith B.M."/>
            <person name="Sobral B.W."/>
            <person name="Terry A."/>
            <person name="Torto-Alalibo T.A."/>
            <person name="Win J."/>
            <person name="Xu Z."/>
            <person name="Zhang H."/>
            <person name="Grigoriev I.V."/>
            <person name="Rokhsar D.S."/>
            <person name="Boore J.L."/>
        </authorList>
    </citation>
    <scope>NUCLEOTIDE SEQUENCE [LARGE SCALE GENOMIC DNA]</scope>
    <source>
        <strain evidence="3">Pr102</strain>
    </source>
</reference>
<keyword evidence="3" id="KW-1185">Reference proteome</keyword>
<dbReference type="EnsemblProtists" id="Phyra87057">
    <property type="protein sequence ID" value="Phyra87057"/>
    <property type="gene ID" value="Phyra87057"/>
</dbReference>
<feature type="transmembrane region" description="Helical" evidence="1">
    <location>
        <begin position="26"/>
        <end position="52"/>
    </location>
</feature>
<organism evidence="2 3">
    <name type="scientific">Phytophthora ramorum</name>
    <name type="common">Sudden oak death agent</name>
    <dbReference type="NCBI Taxonomy" id="164328"/>
    <lineage>
        <taxon>Eukaryota</taxon>
        <taxon>Sar</taxon>
        <taxon>Stramenopiles</taxon>
        <taxon>Oomycota</taxon>
        <taxon>Peronosporomycetes</taxon>
        <taxon>Peronosporales</taxon>
        <taxon>Peronosporaceae</taxon>
        <taxon>Phytophthora</taxon>
    </lineage>
</organism>
<dbReference type="InParanoid" id="H3H8E0"/>
<protein>
    <recommendedName>
        <fullName evidence="4">PiggyBac transposable element-derived protein domain-containing protein</fullName>
    </recommendedName>
</protein>